<gene>
    <name evidence="4" type="ORF">niasHS_005947</name>
</gene>
<feature type="compositionally biased region" description="Polar residues" evidence="1">
    <location>
        <begin position="313"/>
        <end position="322"/>
    </location>
</feature>
<dbReference type="Gene3D" id="1.10.10.1870">
    <property type="entry name" value="ShTK domain-like"/>
    <property type="match status" value="2"/>
</dbReference>
<keyword evidence="2" id="KW-0732">Signal</keyword>
<accession>A0ABD2JMZ8</accession>
<organism evidence="4 5">
    <name type="scientific">Heterodera schachtii</name>
    <name type="common">Sugarbeet cyst nematode worm</name>
    <name type="synonym">Tylenchus schachtii</name>
    <dbReference type="NCBI Taxonomy" id="97005"/>
    <lineage>
        <taxon>Eukaryota</taxon>
        <taxon>Metazoa</taxon>
        <taxon>Ecdysozoa</taxon>
        <taxon>Nematoda</taxon>
        <taxon>Chromadorea</taxon>
        <taxon>Rhabditida</taxon>
        <taxon>Tylenchina</taxon>
        <taxon>Tylenchomorpha</taxon>
        <taxon>Tylenchoidea</taxon>
        <taxon>Heteroderidae</taxon>
        <taxon>Heteroderinae</taxon>
        <taxon>Heterodera</taxon>
    </lineage>
</organism>
<sequence length="322" mass="34631">MMLFHIFKFIFIFLVITTQKQQFVDGQQYFCYEVVRDITTGANDCPPPLVYQPSVQLCCGQQPIPNGTIQQTFDQLPQPGSPDAIPDGCERALRFPSGLARCRAGLILRTVGRNQLCCSPNVQLPPSLTGNQGLLITRPRVTTGLGAALSACVDLAAPGRPSDCPSRIDLCNDAIYRDLMTQQCPLTCNRCGARAALGLANANVAAANGACFDRVGPNGRSDCPDRVAYCTVPIYRSLMVQECPFTCNLCNTAALSLQQQANRFVRPRISQPSPWSGINLPQTSRGVPNPIPAPPPQMPGVQPAPIQPAAPMNTANTPVPAK</sequence>
<dbReference type="InterPro" id="IPR003582">
    <property type="entry name" value="ShKT_dom"/>
</dbReference>
<dbReference type="SMART" id="SM00254">
    <property type="entry name" value="ShKT"/>
    <property type="match status" value="2"/>
</dbReference>
<feature type="chain" id="PRO_5044813614" description="ShKT domain-containing protein" evidence="2">
    <location>
        <begin position="27"/>
        <end position="322"/>
    </location>
</feature>
<evidence type="ECO:0000313" key="4">
    <source>
        <dbReference type="EMBL" id="KAL3091997.1"/>
    </source>
</evidence>
<evidence type="ECO:0000256" key="2">
    <source>
        <dbReference type="SAM" id="SignalP"/>
    </source>
</evidence>
<protein>
    <recommendedName>
        <fullName evidence="3">ShKT domain-containing protein</fullName>
    </recommendedName>
</protein>
<dbReference type="AlphaFoldDB" id="A0ABD2JMZ8"/>
<dbReference type="Proteomes" id="UP001620645">
    <property type="component" value="Unassembled WGS sequence"/>
</dbReference>
<feature type="region of interest" description="Disordered" evidence="1">
    <location>
        <begin position="268"/>
        <end position="322"/>
    </location>
</feature>
<evidence type="ECO:0000313" key="5">
    <source>
        <dbReference type="Proteomes" id="UP001620645"/>
    </source>
</evidence>
<dbReference type="EMBL" id="JBICCN010000121">
    <property type="protein sequence ID" value="KAL3091997.1"/>
    <property type="molecule type" value="Genomic_DNA"/>
</dbReference>
<keyword evidence="5" id="KW-1185">Reference proteome</keyword>
<name>A0ABD2JMZ8_HETSC</name>
<dbReference type="Pfam" id="PF01549">
    <property type="entry name" value="ShK"/>
    <property type="match status" value="2"/>
</dbReference>
<feature type="domain" description="ShKT" evidence="3">
    <location>
        <begin position="210"/>
        <end position="251"/>
    </location>
</feature>
<evidence type="ECO:0000256" key="1">
    <source>
        <dbReference type="SAM" id="MobiDB-lite"/>
    </source>
</evidence>
<reference evidence="4 5" key="1">
    <citation type="submission" date="2024-10" db="EMBL/GenBank/DDBJ databases">
        <authorList>
            <person name="Kim D."/>
        </authorList>
    </citation>
    <scope>NUCLEOTIDE SEQUENCE [LARGE SCALE GENOMIC DNA]</scope>
    <source>
        <strain evidence="4">Taebaek</strain>
    </source>
</reference>
<evidence type="ECO:0000259" key="3">
    <source>
        <dbReference type="SMART" id="SM00254"/>
    </source>
</evidence>
<dbReference type="PANTHER" id="PTHR46219">
    <property type="entry name" value="PROTEIN CBG11138"/>
    <property type="match status" value="1"/>
</dbReference>
<comment type="caution">
    <text evidence="4">The sequence shown here is derived from an EMBL/GenBank/DDBJ whole genome shotgun (WGS) entry which is preliminary data.</text>
</comment>
<feature type="signal peptide" evidence="2">
    <location>
        <begin position="1"/>
        <end position="26"/>
    </location>
</feature>
<dbReference type="PANTHER" id="PTHR46219:SF5">
    <property type="entry name" value="SHKT DOMAIN-CONTAINING PROTEIN"/>
    <property type="match status" value="1"/>
</dbReference>
<proteinExistence type="predicted"/>
<feature type="domain" description="ShKT" evidence="3">
    <location>
        <begin position="151"/>
        <end position="192"/>
    </location>
</feature>
<feature type="compositionally biased region" description="Polar residues" evidence="1">
    <location>
        <begin position="270"/>
        <end position="285"/>
    </location>
</feature>
<feature type="compositionally biased region" description="Pro residues" evidence="1">
    <location>
        <begin position="289"/>
        <end position="298"/>
    </location>
</feature>